<evidence type="ECO:0000259" key="1">
    <source>
        <dbReference type="Pfam" id="PF14361"/>
    </source>
</evidence>
<evidence type="ECO:0000313" key="2">
    <source>
        <dbReference type="EMBL" id="CFX70849.1"/>
    </source>
</evidence>
<keyword evidence="3" id="KW-1185">Reference proteome</keyword>
<name>A0A0E4C8W4_9FIRM</name>
<gene>
    <name evidence="2" type="ORF">1694</name>
</gene>
<reference evidence="2 3" key="1">
    <citation type="submission" date="2015-03" db="EMBL/GenBank/DDBJ databases">
        <authorList>
            <person name="Murphy D."/>
        </authorList>
    </citation>
    <scope>NUCLEOTIDE SEQUENCE [LARGE SCALE GENOMIC DNA]</scope>
    <source>
        <strain evidence="2 3">OL-4</strain>
    </source>
</reference>
<dbReference type="STRING" id="690567.1694"/>
<dbReference type="EMBL" id="CGIH01000027">
    <property type="protein sequence ID" value="CFX70849.1"/>
    <property type="molecule type" value="Genomic_DNA"/>
</dbReference>
<proteinExistence type="predicted"/>
<evidence type="ECO:0000313" key="3">
    <source>
        <dbReference type="Proteomes" id="UP000045545"/>
    </source>
</evidence>
<dbReference type="Pfam" id="PF14361">
    <property type="entry name" value="RsbRD_N"/>
    <property type="match status" value="1"/>
</dbReference>
<organism evidence="2 3">
    <name type="scientific">Syntrophomonas zehnderi OL-4</name>
    <dbReference type="NCBI Taxonomy" id="690567"/>
    <lineage>
        <taxon>Bacteria</taxon>
        <taxon>Bacillati</taxon>
        <taxon>Bacillota</taxon>
        <taxon>Clostridia</taxon>
        <taxon>Eubacteriales</taxon>
        <taxon>Syntrophomonadaceae</taxon>
        <taxon>Syntrophomonas</taxon>
    </lineage>
</organism>
<sequence length="162" mass="18807">MELSIYTAISEKKPKILSKWQASASTSHAKQDPLIVNTKKGRFTNPMAYIIEKNAEEIFEWLIKPDDNLDLLTPLQEICKLRAIQDFKPAEALKFIFTLKQIIRDELAEGDQTNNWSIEIWDVDKRIDEIGLHAFDIYSDCQAKIYEIKMNEIKRLYGRDAG</sequence>
<accession>A0A0E4C8W4</accession>
<dbReference type="Proteomes" id="UP000045545">
    <property type="component" value="Unassembled WGS sequence"/>
</dbReference>
<dbReference type="InterPro" id="IPR025751">
    <property type="entry name" value="RsbRD_N_dom"/>
</dbReference>
<feature type="domain" description="RsbT co-antagonist protein RsbRD N-terminal" evidence="1">
    <location>
        <begin position="39"/>
        <end position="146"/>
    </location>
</feature>
<dbReference type="AlphaFoldDB" id="A0A0E4C8W4"/>
<protein>
    <submittedName>
        <fullName evidence="2">RsbT co-antagonist protein RsbRD, N-terminal domain</fullName>
    </submittedName>
</protein>
<dbReference type="OrthoDB" id="1724246at2"/>